<dbReference type="GO" id="GO:0003676">
    <property type="term" value="F:nucleic acid binding"/>
    <property type="evidence" value="ECO:0007669"/>
    <property type="project" value="InterPro"/>
</dbReference>
<dbReference type="Proteomes" id="UP000243579">
    <property type="component" value="Unassembled WGS sequence"/>
</dbReference>
<dbReference type="EMBL" id="JNBR01001505">
    <property type="protein sequence ID" value="OQR86450.1"/>
    <property type="molecule type" value="Genomic_DNA"/>
</dbReference>
<keyword evidence="3" id="KW-1185">Reference proteome</keyword>
<reference evidence="2 3" key="1">
    <citation type="journal article" date="2014" name="Genome Biol. Evol.">
        <title>The secreted proteins of Achlya hypogyna and Thraustotheca clavata identify the ancestral oomycete secretome and reveal gene acquisitions by horizontal gene transfer.</title>
        <authorList>
            <person name="Misner I."/>
            <person name="Blouin N."/>
            <person name="Leonard G."/>
            <person name="Richards T.A."/>
            <person name="Lane C.E."/>
        </authorList>
    </citation>
    <scope>NUCLEOTIDE SEQUENCE [LARGE SCALE GENOMIC DNA]</scope>
    <source>
        <strain evidence="2 3">ATCC 48635</strain>
    </source>
</reference>
<evidence type="ECO:0000313" key="3">
    <source>
        <dbReference type="Proteomes" id="UP000243579"/>
    </source>
</evidence>
<dbReference type="InterPro" id="IPR004875">
    <property type="entry name" value="DDE_SF_endonuclease_dom"/>
</dbReference>
<proteinExistence type="predicted"/>
<dbReference type="AlphaFoldDB" id="A0A1V9YL65"/>
<protein>
    <recommendedName>
        <fullName evidence="1">DDE-1 domain-containing protein</fullName>
    </recommendedName>
</protein>
<dbReference type="OrthoDB" id="183542at2759"/>
<gene>
    <name evidence="2" type="ORF">ACHHYP_20484</name>
</gene>
<evidence type="ECO:0000313" key="2">
    <source>
        <dbReference type="EMBL" id="OQR86450.1"/>
    </source>
</evidence>
<accession>A0A1V9YL65</accession>
<comment type="caution">
    <text evidence="2">The sequence shown here is derived from an EMBL/GenBank/DDBJ whole genome shotgun (WGS) entry which is preliminary data.</text>
</comment>
<feature type="domain" description="DDE-1" evidence="1">
    <location>
        <begin position="210"/>
        <end position="363"/>
    </location>
</feature>
<dbReference type="Pfam" id="PF03184">
    <property type="entry name" value="DDE_1"/>
    <property type="match status" value="1"/>
</dbReference>
<name>A0A1V9YL65_ACHHY</name>
<dbReference type="InterPro" id="IPR036397">
    <property type="entry name" value="RNaseH_sf"/>
</dbReference>
<sequence>MCSTACVEIFILEEEIHDIDWYDDDEPIRPSRLLSARRTTLIAKRRTAHYFVRDRQALLQKFLTLVNTSATKFAKSENVPPSTFRGWLARKEEYLDARKVGRRKQIGTSSADVVIPFGVQLVNFMKDVRREEQILTTARMIAWISVHRKTWLHEYLYGKKDGYRYDDYSPFNILNVDETSVYHDMPPRRTWAEVGKSSKANVQFFVLGRKFPILFIVHGKPGGQIDTNEVPRYPSGHHYCVQEDAWMDKSVWMFYLHHVLKPMLDPVSPSVIVADNLKCHVSAESVEAICTDLCCDFAPLPENSTGMCQPLDVGVMGPLKAMLRTAWLTEHKVYTAPQRRMAMITRVIKVWEAFNSATVAKAFAKALPKPSDLD</sequence>
<dbReference type="Gene3D" id="3.30.420.10">
    <property type="entry name" value="Ribonuclease H-like superfamily/Ribonuclease H"/>
    <property type="match status" value="1"/>
</dbReference>
<organism evidence="2 3">
    <name type="scientific">Achlya hypogyna</name>
    <name type="common">Oomycete</name>
    <name type="synonym">Protoachlya hypogyna</name>
    <dbReference type="NCBI Taxonomy" id="1202772"/>
    <lineage>
        <taxon>Eukaryota</taxon>
        <taxon>Sar</taxon>
        <taxon>Stramenopiles</taxon>
        <taxon>Oomycota</taxon>
        <taxon>Saprolegniomycetes</taxon>
        <taxon>Saprolegniales</taxon>
        <taxon>Achlyaceae</taxon>
        <taxon>Achlya</taxon>
    </lineage>
</organism>
<evidence type="ECO:0000259" key="1">
    <source>
        <dbReference type="Pfam" id="PF03184"/>
    </source>
</evidence>